<dbReference type="PROSITE" id="PS00028">
    <property type="entry name" value="ZINC_FINGER_C2H2_1"/>
    <property type="match status" value="4"/>
</dbReference>
<evidence type="ECO:0000313" key="8">
    <source>
        <dbReference type="EMBL" id="OVF10279.1"/>
    </source>
</evidence>
<feature type="domain" description="C2H2-type" evidence="7">
    <location>
        <begin position="637"/>
        <end position="664"/>
    </location>
</feature>
<reference evidence="8 9" key="1">
    <citation type="submission" date="2017-04" db="EMBL/GenBank/DDBJ databases">
        <title>Draft genome of the yeast Clavispora lusitaniae type strain CBS 6936.</title>
        <authorList>
            <person name="Durrens P."/>
            <person name="Klopp C."/>
            <person name="Biteau N."/>
            <person name="Fitton-Ouhabi V."/>
            <person name="Dementhon K."/>
            <person name="Accoceberry I."/>
            <person name="Sherman D.J."/>
            <person name="Noel T."/>
        </authorList>
    </citation>
    <scope>NUCLEOTIDE SEQUENCE [LARGE SCALE GENOMIC DNA]</scope>
    <source>
        <strain evidence="8 9">CBS 6936</strain>
    </source>
</reference>
<dbReference type="EMBL" id="LYUB02000002">
    <property type="protein sequence ID" value="OVF10279.1"/>
    <property type="molecule type" value="Genomic_DNA"/>
</dbReference>
<feature type="compositionally biased region" description="Low complexity" evidence="6">
    <location>
        <begin position="278"/>
        <end position="291"/>
    </location>
</feature>
<accession>A0AA91T3G7</accession>
<gene>
    <name evidence="8" type="ORF">A9F13_02g00737</name>
</gene>
<dbReference type="InterPro" id="IPR036236">
    <property type="entry name" value="Znf_C2H2_sf"/>
</dbReference>
<evidence type="ECO:0000256" key="6">
    <source>
        <dbReference type="SAM" id="MobiDB-lite"/>
    </source>
</evidence>
<dbReference type="FunFam" id="3.30.160.60:FF:001907">
    <property type="entry name" value="AZF1 (YOR113W)"/>
    <property type="match status" value="1"/>
</dbReference>
<organism evidence="8 9">
    <name type="scientific">Clavispora lusitaniae</name>
    <name type="common">Candida lusitaniae</name>
    <dbReference type="NCBI Taxonomy" id="36911"/>
    <lineage>
        <taxon>Eukaryota</taxon>
        <taxon>Fungi</taxon>
        <taxon>Dikarya</taxon>
        <taxon>Ascomycota</taxon>
        <taxon>Saccharomycotina</taxon>
        <taxon>Pichiomycetes</taxon>
        <taxon>Metschnikowiaceae</taxon>
        <taxon>Clavispora</taxon>
    </lineage>
</organism>
<evidence type="ECO:0000256" key="2">
    <source>
        <dbReference type="ARBA" id="ARBA00022737"/>
    </source>
</evidence>
<evidence type="ECO:0000256" key="1">
    <source>
        <dbReference type="ARBA" id="ARBA00022723"/>
    </source>
</evidence>
<sequence>MGDTLRTSKPRPDPAQVSQQKESPQKSAAQPRKFDSLASPPKKEPPFPPEPSRRTSAAFLFNPGRQDSICSLLNSYPAPPSQLLGARYYENGTGAGANVAANNLAANNMTNNMAANGAGAASNDAHAPGPGARFRGDSIFLPPPGDPASGVADSSAHSASDAAATSRNNSIFSSLIQIPNSASASAANSVSGAPRSQKRRRSTSVSLGDNDKDAAAAFWESLNMGGGSIAGLSNDSVNAFLASLQNNGSIDFTGMSDQQRRDSLLKFINDQGVGPGQGSQSQSAGQVAGQSIAQKQREPQNQAPTQPESTRLREDIFDRSRTRKPSGGDHLSPASSMSSRSSHKVADESHSPKASPAQLSTQPYFPASVPPQAMQKQPAAFYQQYPGDAYPFSSGTSYPPQKQRNQYSFGEAPSYQTGSPGSLSQPASFFRPPSDGRMNYSYRPQPDQLGQSLPLDHTNQPPLNLPGTPLGNQLGSQINGQMGNPMGPRMRMGSQMGNQIGNQMPSQMGNPMHGPLNGQIHGQMSPNQLTHMGQLGQLSPEKGMVPAQQHAQAEDGRPLLGATKVDQLMLVIQSREKGNKQAIPQAADGSVMAAEDDKNVLPSTINLVGGVEKPARETAGTESASSDKKHKRRAKTQQCPYCLKQFNQSTHLDVHVRSHIGYKPFQCTYCLKRFTQGGNLRTHIRLHTGEKPFTCEECNRSFSRKGNLAAHILTHKKEKPFECRLDGCDKSFTQLGNLKSHQNKFHLRTLNRLTQTLAELSGPDLENLDPEQKELLDYFRKLYKNSNRGIRGRGKRLAPAGEGSSTQSSPQQVQTQLLGQPNPTAQYPDGLRRDY</sequence>
<feature type="domain" description="C2H2-type" evidence="7">
    <location>
        <begin position="693"/>
        <end position="720"/>
    </location>
</feature>
<dbReference type="Pfam" id="PF00096">
    <property type="entry name" value="zf-C2H2"/>
    <property type="match status" value="3"/>
</dbReference>
<dbReference type="GO" id="GO:0008270">
    <property type="term" value="F:zinc ion binding"/>
    <property type="evidence" value="ECO:0007669"/>
    <property type="project" value="UniProtKB-KW"/>
</dbReference>
<dbReference type="Proteomes" id="UP000195602">
    <property type="component" value="Unassembled WGS sequence"/>
</dbReference>
<dbReference type="PANTHER" id="PTHR14003:SF19">
    <property type="entry name" value="YY2 TRANSCRIPTION FACTOR"/>
    <property type="match status" value="1"/>
</dbReference>
<dbReference type="PANTHER" id="PTHR14003">
    <property type="entry name" value="TRANSCRIPTIONAL REPRESSOR PROTEIN YY"/>
    <property type="match status" value="1"/>
</dbReference>
<dbReference type="SMART" id="SM00355">
    <property type="entry name" value="ZnF_C2H2"/>
    <property type="match status" value="4"/>
</dbReference>
<feature type="compositionally biased region" description="Low complexity" evidence="6">
    <location>
        <begin position="148"/>
        <end position="160"/>
    </location>
</feature>
<evidence type="ECO:0000256" key="3">
    <source>
        <dbReference type="ARBA" id="ARBA00022771"/>
    </source>
</evidence>
<evidence type="ECO:0000313" key="9">
    <source>
        <dbReference type="Proteomes" id="UP000195602"/>
    </source>
</evidence>
<dbReference type="GO" id="GO:0000981">
    <property type="term" value="F:DNA-binding transcription factor activity, RNA polymerase II-specific"/>
    <property type="evidence" value="ECO:0007669"/>
    <property type="project" value="TreeGrafter"/>
</dbReference>
<keyword evidence="2" id="KW-0677">Repeat</keyword>
<feature type="region of interest" description="Disordered" evidence="6">
    <location>
        <begin position="789"/>
        <end position="835"/>
    </location>
</feature>
<keyword evidence="4" id="KW-0862">Zinc</keyword>
<feature type="compositionally biased region" description="Low complexity" evidence="6">
    <location>
        <begin position="118"/>
        <end position="127"/>
    </location>
</feature>
<dbReference type="FunFam" id="3.30.160.60:FF:000624">
    <property type="entry name" value="zinc finger protein 697"/>
    <property type="match status" value="1"/>
</dbReference>
<keyword evidence="1" id="KW-0479">Metal-binding</keyword>
<feature type="region of interest" description="Disordered" evidence="6">
    <location>
        <begin position="609"/>
        <end position="632"/>
    </location>
</feature>
<dbReference type="PROSITE" id="PS50157">
    <property type="entry name" value="ZINC_FINGER_C2H2_2"/>
    <property type="match status" value="4"/>
</dbReference>
<feature type="region of interest" description="Disordered" evidence="6">
    <location>
        <begin position="186"/>
        <end position="208"/>
    </location>
</feature>
<feature type="compositionally biased region" description="Low complexity" evidence="6">
    <location>
        <begin position="804"/>
        <end position="816"/>
    </location>
</feature>
<dbReference type="SUPFAM" id="SSF57667">
    <property type="entry name" value="beta-beta-alpha zinc fingers"/>
    <property type="match status" value="2"/>
</dbReference>
<dbReference type="GO" id="GO:0000978">
    <property type="term" value="F:RNA polymerase II cis-regulatory region sequence-specific DNA binding"/>
    <property type="evidence" value="ECO:0007669"/>
    <property type="project" value="TreeGrafter"/>
</dbReference>
<evidence type="ECO:0000256" key="5">
    <source>
        <dbReference type="PROSITE-ProRule" id="PRU00042"/>
    </source>
</evidence>
<comment type="caution">
    <text evidence="8">The sequence shown here is derived from an EMBL/GenBank/DDBJ whole genome shotgun (WGS) entry which is preliminary data.</text>
</comment>
<proteinExistence type="predicted"/>
<protein>
    <recommendedName>
        <fullName evidence="7">C2H2-type domain-containing protein</fullName>
    </recommendedName>
</protein>
<dbReference type="KEGG" id="clus:A9F13_02g00737"/>
<dbReference type="InterPro" id="IPR013087">
    <property type="entry name" value="Znf_C2H2_type"/>
</dbReference>
<feature type="region of interest" description="Disordered" evidence="6">
    <location>
        <begin position="269"/>
        <end position="470"/>
    </location>
</feature>
<dbReference type="Gene3D" id="3.30.160.60">
    <property type="entry name" value="Classic Zinc Finger"/>
    <property type="match status" value="4"/>
</dbReference>
<feature type="region of interest" description="Disordered" evidence="6">
    <location>
        <begin position="1"/>
        <end position="57"/>
    </location>
</feature>
<dbReference type="GO" id="GO:0000785">
    <property type="term" value="C:chromatin"/>
    <property type="evidence" value="ECO:0007669"/>
    <property type="project" value="TreeGrafter"/>
</dbReference>
<keyword evidence="3 5" id="KW-0863">Zinc-finger</keyword>
<dbReference type="AlphaFoldDB" id="A0AA91T3G7"/>
<dbReference type="FunFam" id="3.30.160.60:FF:002157">
    <property type="entry name" value="Transcription factor"/>
    <property type="match status" value="1"/>
</dbReference>
<name>A0AA91T3G7_CLALS</name>
<feature type="domain" description="C2H2-type" evidence="7">
    <location>
        <begin position="721"/>
        <end position="746"/>
    </location>
</feature>
<evidence type="ECO:0000259" key="7">
    <source>
        <dbReference type="PROSITE" id="PS50157"/>
    </source>
</evidence>
<feature type="compositionally biased region" description="Polar residues" evidence="6">
    <location>
        <begin position="299"/>
        <end position="309"/>
    </location>
</feature>
<feature type="domain" description="C2H2-type" evidence="7">
    <location>
        <begin position="665"/>
        <end position="692"/>
    </location>
</feature>
<feature type="region of interest" description="Disordered" evidence="6">
    <location>
        <begin position="118"/>
        <end position="160"/>
    </location>
</feature>
<feature type="compositionally biased region" description="Basic and acidic residues" evidence="6">
    <location>
        <begin position="310"/>
        <end position="320"/>
    </location>
</feature>
<feature type="compositionally biased region" description="Low complexity" evidence="6">
    <location>
        <begin position="458"/>
        <end position="470"/>
    </location>
</feature>
<feature type="compositionally biased region" description="Polar residues" evidence="6">
    <location>
        <begin position="16"/>
        <end position="28"/>
    </location>
</feature>
<dbReference type="GO" id="GO:0005667">
    <property type="term" value="C:transcription regulator complex"/>
    <property type="evidence" value="ECO:0007669"/>
    <property type="project" value="TreeGrafter"/>
</dbReference>
<feature type="compositionally biased region" description="Polar residues" evidence="6">
    <location>
        <begin position="393"/>
        <end position="427"/>
    </location>
</feature>
<evidence type="ECO:0000256" key="4">
    <source>
        <dbReference type="ARBA" id="ARBA00022833"/>
    </source>
</evidence>